<sequence>MKSPISIGAILLILFFIFLYMMSCYYIGLKGKNIFSYRNKKMTTRVYWIIFWLLALSYIISALFRSFLSVNNLLTSISTSIGTICLAVIFYLIAVFPIVDIMRFIFRKAGYRGTTRNYLSRFYGNGITVFLSVFILIGFGAWNAAHPILTEYNLNINKTAGKIKFLNIVMISDVHLGTGVKEKGLDNMVASINKLNPDIVLFGGDIVDESTTTKLKAYSAKAFKNIKSKYGVYDITGNHEYIEASLQETLYYLEEGDVKLLQDEAVKIDNSFYIVGRNDPAVTRISKETVKPLSEILKNIDKTLPVIVLNHRPSNLQEAENEKVDLQLSGHTHRGQFFPNNLITRMVYEDDYGYLKKGDFNLIVSSGYGTWGPPIRIGTNGEIVNVKLKFKQ</sequence>
<feature type="transmembrane region" description="Helical" evidence="1">
    <location>
        <begin position="47"/>
        <end position="68"/>
    </location>
</feature>
<dbReference type="PANTHER" id="PTHR31302">
    <property type="entry name" value="TRANSMEMBRANE PROTEIN WITH METALLOPHOSPHOESTERASE DOMAIN-RELATED"/>
    <property type="match status" value="1"/>
</dbReference>
<organism evidence="3 4">
    <name type="scientific">Clostridium magnum DSM 2767</name>
    <dbReference type="NCBI Taxonomy" id="1121326"/>
    <lineage>
        <taxon>Bacteria</taxon>
        <taxon>Bacillati</taxon>
        <taxon>Bacillota</taxon>
        <taxon>Clostridia</taxon>
        <taxon>Eubacteriales</taxon>
        <taxon>Clostridiaceae</taxon>
        <taxon>Clostridium</taxon>
    </lineage>
</organism>
<dbReference type="PANTHER" id="PTHR31302:SF0">
    <property type="entry name" value="TRANSMEMBRANE PROTEIN WITH METALLOPHOSPHOESTERASE DOMAIN"/>
    <property type="match status" value="1"/>
</dbReference>
<feature type="transmembrane region" description="Helical" evidence="1">
    <location>
        <begin position="6"/>
        <end position="27"/>
    </location>
</feature>
<keyword evidence="1" id="KW-0812">Transmembrane</keyword>
<gene>
    <name evidence="3" type="ORF">CLMAG_31490</name>
</gene>
<feature type="transmembrane region" description="Helical" evidence="1">
    <location>
        <begin position="122"/>
        <end position="142"/>
    </location>
</feature>
<dbReference type="RefSeq" id="WP_066624030.1">
    <property type="nucleotide sequence ID" value="NZ_FQXL01000005.1"/>
</dbReference>
<reference evidence="3 4" key="1">
    <citation type="submission" date="2016-04" db="EMBL/GenBank/DDBJ databases">
        <title>Genome sequence of Clostridium magnum DSM 2767.</title>
        <authorList>
            <person name="Poehlein A."/>
            <person name="Uhlig R."/>
            <person name="Fischer R."/>
            <person name="Bahl H."/>
            <person name="Daniel R."/>
        </authorList>
    </citation>
    <scope>NUCLEOTIDE SEQUENCE [LARGE SCALE GENOMIC DNA]</scope>
    <source>
        <strain evidence="3 4">DSM 2767</strain>
    </source>
</reference>
<dbReference type="Pfam" id="PF00149">
    <property type="entry name" value="Metallophos"/>
    <property type="match status" value="1"/>
</dbReference>
<name>A0A162SK94_9CLOT</name>
<keyword evidence="1" id="KW-0472">Membrane</keyword>
<feature type="transmembrane region" description="Helical" evidence="1">
    <location>
        <begin position="80"/>
        <end position="101"/>
    </location>
</feature>
<dbReference type="Gene3D" id="3.60.21.10">
    <property type="match status" value="1"/>
</dbReference>
<evidence type="ECO:0000256" key="1">
    <source>
        <dbReference type="SAM" id="Phobius"/>
    </source>
</evidence>
<dbReference type="InterPro" id="IPR004843">
    <property type="entry name" value="Calcineurin-like_PHP"/>
</dbReference>
<dbReference type="PATRIC" id="fig|1121326.3.peg.3177"/>
<dbReference type="InterPro" id="IPR029052">
    <property type="entry name" value="Metallo-depent_PP-like"/>
</dbReference>
<dbReference type="GO" id="GO:0016787">
    <property type="term" value="F:hydrolase activity"/>
    <property type="evidence" value="ECO:0007669"/>
    <property type="project" value="UniProtKB-KW"/>
</dbReference>
<dbReference type="CDD" id="cd07385">
    <property type="entry name" value="MPP_YkuE_C"/>
    <property type="match status" value="1"/>
</dbReference>
<keyword evidence="1" id="KW-1133">Transmembrane helix</keyword>
<feature type="domain" description="Calcineurin-like phosphoesterase" evidence="2">
    <location>
        <begin position="167"/>
        <end position="334"/>
    </location>
</feature>
<evidence type="ECO:0000313" key="4">
    <source>
        <dbReference type="Proteomes" id="UP000076603"/>
    </source>
</evidence>
<dbReference type="Proteomes" id="UP000076603">
    <property type="component" value="Unassembled WGS sequence"/>
</dbReference>
<keyword evidence="4" id="KW-1185">Reference proteome</keyword>
<dbReference type="EC" id="3.1.-.-" evidence="3"/>
<comment type="caution">
    <text evidence="3">The sequence shown here is derived from an EMBL/GenBank/DDBJ whole genome shotgun (WGS) entry which is preliminary data.</text>
</comment>
<keyword evidence="3" id="KW-0378">Hydrolase</keyword>
<evidence type="ECO:0000259" key="2">
    <source>
        <dbReference type="Pfam" id="PF00149"/>
    </source>
</evidence>
<evidence type="ECO:0000313" key="3">
    <source>
        <dbReference type="EMBL" id="KZL91390.1"/>
    </source>
</evidence>
<proteinExistence type="predicted"/>
<dbReference type="SUPFAM" id="SSF56300">
    <property type="entry name" value="Metallo-dependent phosphatases"/>
    <property type="match status" value="1"/>
</dbReference>
<dbReference type="STRING" id="1121326.CLMAG_31490"/>
<dbReference type="OrthoDB" id="9780884at2"/>
<dbReference type="InterPro" id="IPR051158">
    <property type="entry name" value="Metallophosphoesterase_sf"/>
</dbReference>
<dbReference type="EMBL" id="LWAE01000003">
    <property type="protein sequence ID" value="KZL91390.1"/>
    <property type="molecule type" value="Genomic_DNA"/>
</dbReference>
<dbReference type="AlphaFoldDB" id="A0A162SK94"/>
<protein>
    <submittedName>
        <fullName evidence="3">Putative metallophosphoesterase</fullName>
        <ecNumber evidence="3">3.1.-.-</ecNumber>
    </submittedName>
</protein>
<accession>A0A162SK94</accession>